<organism evidence="2 3">
    <name type="scientific">Pseudonocardia abyssalis</name>
    <dbReference type="NCBI Taxonomy" id="2792008"/>
    <lineage>
        <taxon>Bacteria</taxon>
        <taxon>Bacillati</taxon>
        <taxon>Actinomycetota</taxon>
        <taxon>Actinomycetes</taxon>
        <taxon>Pseudonocardiales</taxon>
        <taxon>Pseudonocardiaceae</taxon>
        <taxon>Pseudonocardia</taxon>
    </lineage>
</organism>
<comment type="caution">
    <text evidence="2">The sequence shown here is derived from an EMBL/GenBank/DDBJ whole genome shotgun (WGS) entry which is preliminary data.</text>
</comment>
<evidence type="ECO:0000256" key="1">
    <source>
        <dbReference type="SAM" id="Phobius"/>
    </source>
</evidence>
<keyword evidence="3" id="KW-1185">Reference proteome</keyword>
<gene>
    <name evidence="2" type="ORF">I4I81_11455</name>
</gene>
<accession>A0ABS6URI9</accession>
<dbReference type="EMBL" id="JADQDK010000001">
    <property type="protein sequence ID" value="MBW0134873.1"/>
    <property type="molecule type" value="Genomic_DNA"/>
</dbReference>
<keyword evidence="1" id="KW-0812">Transmembrane</keyword>
<sequence>MSQSLALISATASPGQSMSTMVMPTANAAADSVVGAAAVLPGAMLGWAARAPCTDASRRWGALVLMALGVVLALVVDGWGRRHSPAPGTIGYVVEGWGAPPGRC</sequence>
<dbReference type="Proteomes" id="UP000694287">
    <property type="component" value="Unassembled WGS sequence"/>
</dbReference>
<keyword evidence="1" id="KW-1133">Transmembrane helix</keyword>
<dbReference type="RefSeq" id="WP_218616028.1">
    <property type="nucleotide sequence ID" value="NZ_JADQDK010000001.1"/>
</dbReference>
<evidence type="ECO:0000313" key="2">
    <source>
        <dbReference type="EMBL" id="MBW0134873.1"/>
    </source>
</evidence>
<keyword evidence="1" id="KW-0472">Membrane</keyword>
<reference evidence="2 3" key="1">
    <citation type="submission" date="2020-11" db="EMBL/GenBank/DDBJ databases">
        <title>Pseudonocardia abyssalis sp. nov. and Pseudonocardia oceani sp. nov., description and phylogenomic analysis of two novel actinomycetes isolated from the deep Southern Ocean.</title>
        <authorList>
            <person name="Parra J."/>
        </authorList>
    </citation>
    <scope>NUCLEOTIDE SEQUENCE [LARGE SCALE GENOMIC DNA]</scope>
    <source>
        <strain evidence="2 3">KRD-168</strain>
    </source>
</reference>
<protein>
    <submittedName>
        <fullName evidence="2">Uncharacterized protein</fullName>
    </submittedName>
</protein>
<name>A0ABS6URI9_9PSEU</name>
<evidence type="ECO:0000313" key="3">
    <source>
        <dbReference type="Proteomes" id="UP000694287"/>
    </source>
</evidence>
<feature type="transmembrane region" description="Helical" evidence="1">
    <location>
        <begin position="60"/>
        <end position="80"/>
    </location>
</feature>
<proteinExistence type="predicted"/>